<feature type="compositionally biased region" description="Basic and acidic residues" evidence="1">
    <location>
        <begin position="55"/>
        <end position="74"/>
    </location>
</feature>
<evidence type="ECO:0000313" key="4">
    <source>
        <dbReference type="EMBL" id="BDZ76176.1"/>
    </source>
</evidence>
<feature type="compositionally biased region" description="Polar residues" evidence="1">
    <location>
        <begin position="42"/>
        <end position="51"/>
    </location>
</feature>
<organism evidence="4 5">
    <name type="scientific">Claveliimonas bilis</name>
    <dbReference type="NCBI Taxonomy" id="3028070"/>
    <lineage>
        <taxon>Bacteria</taxon>
        <taxon>Bacillati</taxon>
        <taxon>Bacillota</taxon>
        <taxon>Clostridia</taxon>
        <taxon>Lachnospirales</taxon>
        <taxon>Lachnospiraceae</taxon>
        <taxon>Claveliimonas</taxon>
    </lineage>
</organism>
<evidence type="ECO:0000313" key="5">
    <source>
        <dbReference type="Proteomes" id="UP001305815"/>
    </source>
</evidence>
<feature type="signal peptide" evidence="3">
    <location>
        <begin position="1"/>
        <end position="26"/>
    </location>
</feature>
<keyword evidence="2" id="KW-0812">Transmembrane</keyword>
<gene>
    <name evidence="4" type="ORF">Lac1_03590</name>
</gene>
<evidence type="ECO:0000256" key="2">
    <source>
        <dbReference type="SAM" id="Phobius"/>
    </source>
</evidence>
<keyword evidence="3" id="KW-0732">Signal</keyword>
<feature type="region of interest" description="Disordered" evidence="1">
    <location>
        <begin position="1059"/>
        <end position="1080"/>
    </location>
</feature>
<reference evidence="5" key="1">
    <citation type="journal article" date="2023" name="Int. J. Syst. Evol. Microbiol.">
        <title>Claveliimonas bilis gen. nov., sp. nov., deoxycholic acid-producing bacteria isolated from human faeces, and reclassification of Sellimonas monacensis Zenner et al. 2021 as Claveliimonas monacensis comb. nov.</title>
        <authorList>
            <person name="Hisatomi A."/>
            <person name="Kastawa N.W.E.P.G."/>
            <person name="Song I."/>
            <person name="Ohkuma M."/>
            <person name="Fukiya S."/>
            <person name="Sakamoto M."/>
        </authorList>
    </citation>
    <scope>NUCLEOTIDE SEQUENCE [LARGE SCALE GENOMIC DNA]</scope>
    <source>
        <strain evidence="5">12BBH14</strain>
    </source>
</reference>
<sequence>MRKRIKRGGALLLALALAFTPVTLQAEEGAAEQTETEAPSVKQEQPSVNPETDTEDTKESVSENTKESVLEKTGDGQYDITKPVIEKVEFPQNGQTLASDSTLEIFVYAQDMESGINRVEARAYFNDGEETYSSYPMNDTYDAERGCYVLTCSLKSIRAVSGHIDSIRVVDNSENYADWTVSDSTGYLYTFDITPREDPVIQAKNVQFTPNQQTLKEGDKVTCTFEADIPDSITDARSITVEIKNETERYYWSAYADLNDTGEYSVSFDITSYMANGKWMLSEIELSTDSGNIPLVTEGQENLWFEVTGNDVVDEDTEAPKITSIEIDKNGEILEAGDSAAIRIKAEDNVELDTSNAGISMYAAADIAEGSRYIELTWNEEAQVFEGVFEVTEDTYPCEWYIGEVDISDMSGNRASVNEIGPNSGATYPWYVQVMNGSTFVNPTYTVNISFMTLDADGKWQEAGRVTKENVERRTTLAEAGITLPEYSSQYDGIQQIGWQMSTGGEITADTQVMGNMGYMYVYAKYDKLPVYISYRYVGADGDEKYKETKEPVFMPGDATYGDVETYLQNVSAPEESFGDLVFQKWELASYQDADDPLITSNFVSVSASYDKNLGIVSFGYLDSKGEWKHATKIYPVEKGSTYGDVIEQAETFRPDDLSDEIELTGWTAGEYEESMKDEALDNYSYINLEGEYGDKYVVTGCRFYYTKDGYQAEDSDIYIVDKGAKYSEVYEMLENLDMPEMYPGLDLERWGKDYDDSTEIKNSGEVISIYAVYKQAMIRMLIDPKFEKLDGAGAGPEEEVEFIKCFVVDRGDEITLPSSFEGYENVTWLNYPEGGKVTGDYDRTVYGYVAGGSSQPEDPDEPSVPEDPEQPTDPSVPGEEEGTKLPDSAVSDIIEVIESAEPGEDVSVDMGSATVISKEVLEAAKGKDVDLKLNMGSYTWTVNGQDIKASDLKDINLKVDVNTNAVPSSVVKKLAGDNPTMQLSLAHEGEFGFLATLTLNVGSQYAGEYGNLFYYDSDGKMVYIDAGLVTPEGNLSLTFSHASDYVVVFNEKQMSQSDVPNDLQPLSGGGAGNAAQAGNAARTGDTAPIGMLIVLMLAALASVSVVVLKRRTSEK</sequence>
<name>A0ABM8I3K7_9FIRM</name>
<feature type="compositionally biased region" description="Acidic residues" evidence="1">
    <location>
        <begin position="858"/>
        <end position="871"/>
    </location>
</feature>
<keyword evidence="2" id="KW-1133">Transmembrane helix</keyword>
<evidence type="ECO:0000256" key="1">
    <source>
        <dbReference type="SAM" id="MobiDB-lite"/>
    </source>
</evidence>
<dbReference type="EMBL" id="AP027742">
    <property type="protein sequence ID" value="BDZ76176.1"/>
    <property type="molecule type" value="Genomic_DNA"/>
</dbReference>
<feature type="chain" id="PRO_5046807871" evidence="3">
    <location>
        <begin position="27"/>
        <end position="1116"/>
    </location>
</feature>
<feature type="compositionally biased region" description="Low complexity" evidence="1">
    <location>
        <begin position="28"/>
        <end position="38"/>
    </location>
</feature>
<accession>A0ABM8I3K7</accession>
<keyword evidence="5" id="KW-1185">Reference proteome</keyword>
<proteinExistence type="predicted"/>
<protein>
    <submittedName>
        <fullName evidence="4">Uncharacterized protein</fullName>
    </submittedName>
</protein>
<dbReference type="RefSeq" id="WP_316266099.1">
    <property type="nucleotide sequence ID" value="NZ_AP027742.1"/>
</dbReference>
<keyword evidence="2" id="KW-0472">Membrane</keyword>
<feature type="transmembrane region" description="Helical" evidence="2">
    <location>
        <begin position="1090"/>
        <end position="1109"/>
    </location>
</feature>
<evidence type="ECO:0000256" key="3">
    <source>
        <dbReference type="SAM" id="SignalP"/>
    </source>
</evidence>
<feature type="region of interest" description="Disordered" evidence="1">
    <location>
        <begin position="848"/>
        <end position="889"/>
    </location>
</feature>
<feature type="region of interest" description="Disordered" evidence="1">
    <location>
        <begin position="28"/>
        <end position="75"/>
    </location>
</feature>
<dbReference type="Proteomes" id="UP001305815">
    <property type="component" value="Chromosome"/>
</dbReference>